<evidence type="ECO:0000313" key="9">
    <source>
        <dbReference type="EMBL" id="CAE8591843.1"/>
    </source>
</evidence>
<evidence type="ECO:0000256" key="2">
    <source>
        <dbReference type="ARBA" id="ARBA00008137"/>
    </source>
</evidence>
<evidence type="ECO:0000256" key="3">
    <source>
        <dbReference type="ARBA" id="ARBA00018242"/>
    </source>
</evidence>
<dbReference type="EMBL" id="CAJNNV010005261">
    <property type="protein sequence ID" value="CAE8591843.1"/>
    <property type="molecule type" value="Genomic_DNA"/>
</dbReference>
<evidence type="ECO:0000259" key="8">
    <source>
        <dbReference type="Pfam" id="PF02840"/>
    </source>
</evidence>
<keyword evidence="6" id="KW-0508">mRNA splicing</keyword>
<evidence type="ECO:0000256" key="6">
    <source>
        <dbReference type="ARBA" id="ARBA00023187"/>
    </source>
</evidence>
<evidence type="ECO:0000313" key="10">
    <source>
        <dbReference type="Proteomes" id="UP000654075"/>
    </source>
</evidence>
<gene>
    <name evidence="9" type="ORF">PGLA1383_LOCUS10503</name>
</gene>
<keyword evidence="10" id="KW-1185">Reference proteome</keyword>
<dbReference type="PANTHER" id="PTHR13007">
    <property type="entry name" value="PRE-MRNA SPLICING FACTOR-RELATED"/>
    <property type="match status" value="1"/>
</dbReference>
<evidence type="ECO:0000256" key="4">
    <source>
        <dbReference type="ARBA" id="ARBA00022664"/>
    </source>
</evidence>
<feature type="non-terminal residue" evidence="9">
    <location>
        <position position="1"/>
    </location>
</feature>
<evidence type="ECO:0000256" key="7">
    <source>
        <dbReference type="ARBA" id="ARBA00023242"/>
    </source>
</evidence>
<dbReference type="GO" id="GO:0071021">
    <property type="term" value="C:U2-type post-spliceosomal complex"/>
    <property type="evidence" value="ECO:0007669"/>
    <property type="project" value="TreeGrafter"/>
</dbReference>
<dbReference type="SUPFAM" id="SSF47938">
    <property type="entry name" value="Functional domain of the splicing factor Prp18"/>
    <property type="match status" value="1"/>
</dbReference>
<dbReference type="AlphaFoldDB" id="A0A813DZ86"/>
<name>A0A813DZ86_POLGL</name>
<sequence length="187" mass="20655">DFVTYALQFVFDDWLRYVNLALPPDSGTRQGRRANAAAAAGLTQGPEGVLRSGPALEQTSKSVKALQRLLKRQELGDEVLGQIERVCLGMLTREYAEAYQAYLSLAIGNRLWHVEVPTLMEGGMGGLSGQDRGAMWKQARCAQRLNNVKGKNVMDDDEVRSHVVSLRRLLTVAQVMRPNQDPSKNSG</sequence>
<dbReference type="InterPro" id="IPR004098">
    <property type="entry name" value="Prp18"/>
</dbReference>
<comment type="similarity">
    <text evidence="2">Belongs to the PRP18 family.</text>
</comment>
<dbReference type="Gene3D" id="1.20.940.10">
    <property type="entry name" value="Functional domain of the splicing factor Prp18"/>
    <property type="match status" value="1"/>
</dbReference>
<evidence type="ECO:0000256" key="5">
    <source>
        <dbReference type="ARBA" id="ARBA00022728"/>
    </source>
</evidence>
<dbReference type="PANTHER" id="PTHR13007:SF19">
    <property type="entry name" value="PRE-MRNA-SPLICING FACTOR 18"/>
    <property type="match status" value="1"/>
</dbReference>
<organism evidence="9 10">
    <name type="scientific">Polarella glacialis</name>
    <name type="common">Dinoflagellate</name>
    <dbReference type="NCBI Taxonomy" id="89957"/>
    <lineage>
        <taxon>Eukaryota</taxon>
        <taxon>Sar</taxon>
        <taxon>Alveolata</taxon>
        <taxon>Dinophyceae</taxon>
        <taxon>Suessiales</taxon>
        <taxon>Suessiaceae</taxon>
        <taxon>Polarella</taxon>
    </lineage>
</organism>
<comment type="subcellular location">
    <subcellularLocation>
        <location evidence="1">Nucleus</location>
    </subcellularLocation>
</comment>
<dbReference type="GO" id="GO:0005682">
    <property type="term" value="C:U5 snRNP"/>
    <property type="evidence" value="ECO:0007669"/>
    <property type="project" value="TreeGrafter"/>
</dbReference>
<dbReference type="Proteomes" id="UP000654075">
    <property type="component" value="Unassembled WGS sequence"/>
</dbReference>
<dbReference type="InterPro" id="IPR039979">
    <property type="entry name" value="PRPF18"/>
</dbReference>
<dbReference type="GO" id="GO:0000350">
    <property type="term" value="P:generation of catalytic spliceosome for second transesterification step"/>
    <property type="evidence" value="ECO:0007669"/>
    <property type="project" value="TreeGrafter"/>
</dbReference>
<accession>A0A813DZ86</accession>
<dbReference type="OrthoDB" id="10261918at2759"/>
<keyword evidence="4" id="KW-0507">mRNA processing</keyword>
<feature type="domain" description="Prp18" evidence="8">
    <location>
        <begin position="56"/>
        <end position="178"/>
    </location>
</feature>
<dbReference type="GO" id="GO:0046540">
    <property type="term" value="C:U4/U6 x U5 tri-snRNP complex"/>
    <property type="evidence" value="ECO:0007669"/>
    <property type="project" value="TreeGrafter"/>
</dbReference>
<dbReference type="Pfam" id="PF02840">
    <property type="entry name" value="Prp18"/>
    <property type="match status" value="1"/>
</dbReference>
<keyword evidence="7" id="KW-0539">Nucleus</keyword>
<protein>
    <recommendedName>
        <fullName evidence="3">Pre-mRNA-splicing factor 18</fullName>
    </recommendedName>
</protein>
<proteinExistence type="inferred from homology"/>
<reference evidence="9" key="1">
    <citation type="submission" date="2021-02" db="EMBL/GenBank/DDBJ databases">
        <authorList>
            <person name="Dougan E. K."/>
            <person name="Rhodes N."/>
            <person name="Thang M."/>
            <person name="Chan C."/>
        </authorList>
    </citation>
    <scope>NUCLEOTIDE SEQUENCE</scope>
</reference>
<comment type="caution">
    <text evidence="9">The sequence shown here is derived from an EMBL/GenBank/DDBJ whole genome shotgun (WGS) entry which is preliminary data.</text>
</comment>
<evidence type="ECO:0000256" key="1">
    <source>
        <dbReference type="ARBA" id="ARBA00004123"/>
    </source>
</evidence>
<keyword evidence="5" id="KW-0747">Spliceosome</keyword>